<comment type="caution">
    <text evidence="1">The sequence shown here is derived from an EMBL/GenBank/DDBJ whole genome shotgun (WGS) entry which is preliminary data.</text>
</comment>
<reference evidence="1 2" key="1">
    <citation type="submission" date="2019-02" db="EMBL/GenBank/DDBJ databases">
        <title>Bacteria dissemination in different level of health care in South Africa: the effectiveness of infections prevention and control.</title>
        <authorList>
            <person name="Shobo C."/>
            <person name="Amoako D.G."/>
            <person name="Allam M."/>
            <person name="Ismail A."/>
            <person name="Bester L.A."/>
            <person name="Essack S.Y."/>
        </authorList>
    </citation>
    <scope>NUCLEOTIDE SEQUENCE [LARGE SCALE GENOMIC DNA]</scope>
    <source>
        <strain evidence="1 2">2SIL2</strain>
    </source>
</reference>
<accession>A0A2Z6BGN3</accession>
<proteinExistence type="predicted"/>
<name>A0A2Z6BGN3_ENTFL</name>
<evidence type="ECO:0000313" key="2">
    <source>
        <dbReference type="Proteomes" id="UP000305511"/>
    </source>
</evidence>
<dbReference type="Proteomes" id="UP000305511">
    <property type="component" value="Unassembled WGS sequence"/>
</dbReference>
<protein>
    <submittedName>
        <fullName evidence="1">Uncharacterized protein</fullName>
    </submittedName>
</protein>
<dbReference type="RefSeq" id="WP_010776246.1">
    <property type="nucleotide sequence ID" value="NZ_AP018538.1"/>
</dbReference>
<evidence type="ECO:0000313" key="1">
    <source>
        <dbReference type="EMBL" id="TKK51939.1"/>
    </source>
</evidence>
<dbReference type="EMBL" id="SIYF01000904">
    <property type="protein sequence ID" value="TKK51939.1"/>
    <property type="molecule type" value="Genomic_DNA"/>
</dbReference>
<gene>
    <name evidence="1" type="ORF">EY666_20645</name>
</gene>
<dbReference type="AlphaFoldDB" id="A0A2Z6BGN3"/>
<organism evidence="1 2">
    <name type="scientific">Enterococcus faecalis</name>
    <name type="common">Streptococcus faecalis</name>
    <dbReference type="NCBI Taxonomy" id="1351"/>
    <lineage>
        <taxon>Bacteria</taxon>
        <taxon>Bacillati</taxon>
        <taxon>Bacillota</taxon>
        <taxon>Bacilli</taxon>
        <taxon>Lactobacillales</taxon>
        <taxon>Enterococcaceae</taxon>
        <taxon>Enterococcus</taxon>
    </lineage>
</organism>
<sequence>MNSLDKKKYVQNKVKRTFVRANVTIPKIVLNKLANELYSQFEKLSDKQQEKLIFSEDLVIELWNKHMDKMNTELLEEI</sequence>